<dbReference type="AlphaFoldDB" id="A0A7J9BTG8"/>
<proteinExistence type="predicted"/>
<organism evidence="1 2">
    <name type="scientific">Gossypium gossypioides</name>
    <name type="common">Mexican cotton</name>
    <name type="synonym">Selera gossypioides</name>
    <dbReference type="NCBI Taxonomy" id="34282"/>
    <lineage>
        <taxon>Eukaryota</taxon>
        <taxon>Viridiplantae</taxon>
        <taxon>Streptophyta</taxon>
        <taxon>Embryophyta</taxon>
        <taxon>Tracheophyta</taxon>
        <taxon>Spermatophyta</taxon>
        <taxon>Magnoliopsida</taxon>
        <taxon>eudicotyledons</taxon>
        <taxon>Gunneridae</taxon>
        <taxon>Pentapetalae</taxon>
        <taxon>rosids</taxon>
        <taxon>malvids</taxon>
        <taxon>Malvales</taxon>
        <taxon>Malvaceae</taxon>
        <taxon>Malvoideae</taxon>
        <taxon>Gossypium</taxon>
    </lineage>
</organism>
<dbReference type="Proteomes" id="UP000593579">
    <property type="component" value="Unassembled WGS sequence"/>
</dbReference>
<protein>
    <recommendedName>
        <fullName evidence="3">RNase H type-1 domain-containing protein</fullName>
    </recommendedName>
</protein>
<accession>A0A7J9BTG8</accession>
<name>A0A7J9BTG8_GOSGO</name>
<dbReference type="EMBL" id="JABEZY010000006">
    <property type="protein sequence ID" value="MBA0739427.1"/>
    <property type="molecule type" value="Genomic_DNA"/>
</dbReference>
<dbReference type="OrthoDB" id="948395at2759"/>
<evidence type="ECO:0000313" key="2">
    <source>
        <dbReference type="Proteomes" id="UP000593579"/>
    </source>
</evidence>
<gene>
    <name evidence="1" type="ORF">Gogos_012704</name>
</gene>
<evidence type="ECO:0008006" key="3">
    <source>
        <dbReference type="Google" id="ProtNLM"/>
    </source>
</evidence>
<evidence type="ECO:0000313" key="1">
    <source>
        <dbReference type="EMBL" id="MBA0739427.1"/>
    </source>
</evidence>
<reference evidence="1 2" key="1">
    <citation type="journal article" date="2019" name="Genome Biol. Evol.">
        <title>Insights into the evolution of the New World diploid cottons (Gossypium, subgenus Houzingenia) based on genome sequencing.</title>
        <authorList>
            <person name="Grover C.E."/>
            <person name="Arick M.A. 2nd"/>
            <person name="Thrash A."/>
            <person name="Conover J.L."/>
            <person name="Sanders W.S."/>
            <person name="Peterson D.G."/>
            <person name="Frelichowski J.E."/>
            <person name="Scheffler J.A."/>
            <person name="Scheffler B.E."/>
            <person name="Wendel J.F."/>
        </authorList>
    </citation>
    <scope>NUCLEOTIDE SEQUENCE [LARGE SCALE GENOMIC DNA]</scope>
    <source>
        <strain evidence="1">5</strain>
        <tissue evidence="1">Leaf</tissue>
    </source>
</reference>
<sequence length="67" mass="7375">MSEEAWVPPNAQLVKVNFDAAFRQDLNRSTSGLVVHDSQGVVLVTKQKLHDRVASPFVIEDLACLLA</sequence>
<comment type="caution">
    <text evidence="1">The sequence shown here is derived from an EMBL/GenBank/DDBJ whole genome shotgun (WGS) entry which is preliminary data.</text>
</comment>
<feature type="non-terminal residue" evidence="1">
    <location>
        <position position="67"/>
    </location>
</feature>
<keyword evidence="2" id="KW-1185">Reference proteome</keyword>